<evidence type="ECO:0000313" key="1">
    <source>
        <dbReference type="EMBL" id="KAK1611866.1"/>
    </source>
</evidence>
<dbReference type="EMBL" id="JAUUTY010000007">
    <property type="protein sequence ID" value="KAK1611866.1"/>
    <property type="molecule type" value="Genomic_DNA"/>
</dbReference>
<proteinExistence type="predicted"/>
<gene>
    <name evidence="1" type="ORF">QYE76_035539</name>
</gene>
<sequence>MGVRSRLSGTFYAEIRADGAHLTLGTFDIVEQLNFKDYGSLAEAEFLDGYDGLVTAEQHRRRKQRQRRIAIAQADERAMKAWAASFSQDFLDEHTF</sequence>
<keyword evidence="2" id="KW-1185">Reference proteome</keyword>
<dbReference type="AlphaFoldDB" id="A0AAD8QZW4"/>
<evidence type="ECO:0000313" key="2">
    <source>
        <dbReference type="Proteomes" id="UP001231189"/>
    </source>
</evidence>
<dbReference type="Proteomes" id="UP001231189">
    <property type="component" value="Unassembled WGS sequence"/>
</dbReference>
<comment type="caution">
    <text evidence="1">The sequence shown here is derived from an EMBL/GenBank/DDBJ whole genome shotgun (WGS) entry which is preliminary data.</text>
</comment>
<organism evidence="1 2">
    <name type="scientific">Lolium multiflorum</name>
    <name type="common">Italian ryegrass</name>
    <name type="synonym">Lolium perenne subsp. multiflorum</name>
    <dbReference type="NCBI Taxonomy" id="4521"/>
    <lineage>
        <taxon>Eukaryota</taxon>
        <taxon>Viridiplantae</taxon>
        <taxon>Streptophyta</taxon>
        <taxon>Embryophyta</taxon>
        <taxon>Tracheophyta</taxon>
        <taxon>Spermatophyta</taxon>
        <taxon>Magnoliopsida</taxon>
        <taxon>Liliopsida</taxon>
        <taxon>Poales</taxon>
        <taxon>Poaceae</taxon>
        <taxon>BOP clade</taxon>
        <taxon>Pooideae</taxon>
        <taxon>Poodae</taxon>
        <taxon>Poeae</taxon>
        <taxon>Poeae Chloroplast Group 2 (Poeae type)</taxon>
        <taxon>Loliodinae</taxon>
        <taxon>Loliinae</taxon>
        <taxon>Lolium</taxon>
    </lineage>
</organism>
<accession>A0AAD8QZW4</accession>
<protein>
    <submittedName>
        <fullName evidence="1">Uncharacterized protein</fullName>
    </submittedName>
</protein>
<reference evidence="1" key="1">
    <citation type="submission" date="2023-07" db="EMBL/GenBank/DDBJ databases">
        <title>A chromosome-level genome assembly of Lolium multiflorum.</title>
        <authorList>
            <person name="Chen Y."/>
            <person name="Copetti D."/>
            <person name="Kolliker R."/>
            <person name="Studer B."/>
        </authorList>
    </citation>
    <scope>NUCLEOTIDE SEQUENCE</scope>
    <source>
        <strain evidence="1">02402/16</strain>
        <tissue evidence="1">Leaf</tissue>
    </source>
</reference>
<name>A0AAD8QZW4_LOLMU</name>